<dbReference type="EMBL" id="DVIT01000030">
    <property type="protein sequence ID" value="HIS47533.1"/>
    <property type="molecule type" value="Genomic_DNA"/>
</dbReference>
<keyword evidence="1" id="KW-1133">Transmembrane helix</keyword>
<reference evidence="2" key="1">
    <citation type="submission" date="2020-10" db="EMBL/GenBank/DDBJ databases">
        <authorList>
            <person name="Gilroy R."/>
        </authorList>
    </citation>
    <scope>NUCLEOTIDE SEQUENCE</scope>
    <source>
        <strain evidence="2">CHK178-757</strain>
    </source>
</reference>
<feature type="transmembrane region" description="Helical" evidence="1">
    <location>
        <begin position="173"/>
        <end position="194"/>
    </location>
</feature>
<dbReference type="InterPro" id="IPR038071">
    <property type="entry name" value="UROD/MetE-like_sf"/>
</dbReference>
<evidence type="ECO:0000313" key="3">
    <source>
        <dbReference type="Proteomes" id="UP000823927"/>
    </source>
</evidence>
<protein>
    <submittedName>
        <fullName evidence="2">Uncharacterized protein</fullName>
    </submittedName>
</protein>
<proteinExistence type="predicted"/>
<dbReference type="AlphaFoldDB" id="A0A9D1JQV0"/>
<organism evidence="2 3">
    <name type="scientific">Candidatus Scybalocola faecigallinarum</name>
    <dbReference type="NCBI Taxonomy" id="2840941"/>
    <lineage>
        <taxon>Bacteria</taxon>
        <taxon>Bacillati</taxon>
        <taxon>Bacillota</taxon>
        <taxon>Clostridia</taxon>
        <taxon>Lachnospirales</taxon>
        <taxon>Lachnospiraceae</taxon>
        <taxon>Lachnospiraceae incertae sedis</taxon>
        <taxon>Candidatus Scybalocola (ex Gilroy et al. 2021)</taxon>
    </lineage>
</organism>
<keyword evidence="1" id="KW-0472">Membrane</keyword>
<feature type="transmembrane region" description="Helical" evidence="1">
    <location>
        <begin position="20"/>
        <end position="40"/>
    </location>
</feature>
<dbReference type="SUPFAM" id="SSF51726">
    <property type="entry name" value="UROD/MetE-like"/>
    <property type="match status" value="1"/>
</dbReference>
<feature type="transmembrane region" description="Helical" evidence="1">
    <location>
        <begin position="55"/>
        <end position="74"/>
    </location>
</feature>
<gene>
    <name evidence="2" type="ORF">IAB46_08285</name>
</gene>
<evidence type="ECO:0000256" key="1">
    <source>
        <dbReference type="SAM" id="Phobius"/>
    </source>
</evidence>
<dbReference type="Proteomes" id="UP000823927">
    <property type="component" value="Unassembled WGS sequence"/>
</dbReference>
<comment type="caution">
    <text evidence="2">The sequence shown here is derived from an EMBL/GenBank/DDBJ whole genome shotgun (WGS) entry which is preliminary data.</text>
</comment>
<name>A0A9D1JQV0_9FIRM</name>
<sequence length="369" mass="41508">MLTEKEKKKIRRCCIYPNLILAAIIIDLLIGFYFVLLVMIDDIAFNNTSLYMPGLMVYLGIVAVYLVPALVLYVKMRSLGKKESWLSLMHRAGLITPDYEDPEHLRQIHGMNAAGNLMRRAKNPAFKQAGDDMQAATAVQSVDLVCRTMFSVKKDACRMAEFYRIKVPKTKKYVCLMILAPIVLLTMVFIPEFASSKQAADQERERAAAVVYEVRDALENGCANVIIDDPAEGYQSYGYQIIGSLYDRESKDSSRITLHVGNDGKISEVHYVLTIDIEDTKEANLQRAQQNIETLNALLAASGAPASDAVFLEMPQFPEEFTEQFMNGSYFDGINMHDENANCSAAYSTDPEDVNNEYDSFYFYISMGD</sequence>
<reference evidence="2" key="2">
    <citation type="journal article" date="2021" name="PeerJ">
        <title>Extensive microbial diversity within the chicken gut microbiome revealed by metagenomics and culture.</title>
        <authorList>
            <person name="Gilroy R."/>
            <person name="Ravi A."/>
            <person name="Getino M."/>
            <person name="Pursley I."/>
            <person name="Horton D.L."/>
            <person name="Alikhan N.F."/>
            <person name="Baker D."/>
            <person name="Gharbi K."/>
            <person name="Hall N."/>
            <person name="Watson M."/>
            <person name="Adriaenssens E.M."/>
            <person name="Foster-Nyarko E."/>
            <person name="Jarju S."/>
            <person name="Secka A."/>
            <person name="Antonio M."/>
            <person name="Oren A."/>
            <person name="Chaudhuri R.R."/>
            <person name="La Ragione R."/>
            <person name="Hildebrand F."/>
            <person name="Pallen M.J."/>
        </authorList>
    </citation>
    <scope>NUCLEOTIDE SEQUENCE</scope>
    <source>
        <strain evidence="2">CHK178-757</strain>
    </source>
</reference>
<evidence type="ECO:0000313" key="2">
    <source>
        <dbReference type="EMBL" id="HIS47533.1"/>
    </source>
</evidence>
<accession>A0A9D1JQV0</accession>
<keyword evidence="1" id="KW-0812">Transmembrane</keyword>